<comment type="caution">
    <text evidence="1">The sequence shown here is derived from an EMBL/GenBank/DDBJ whole genome shotgun (WGS) entry which is preliminary data.</text>
</comment>
<keyword evidence="2" id="KW-1185">Reference proteome</keyword>
<organism evidence="1 2">
    <name type="scientific">Paenimyroides baculatum</name>
    <dbReference type="NCBI Taxonomy" id="2608000"/>
    <lineage>
        <taxon>Bacteria</taxon>
        <taxon>Pseudomonadati</taxon>
        <taxon>Bacteroidota</taxon>
        <taxon>Flavobacteriia</taxon>
        <taxon>Flavobacteriales</taxon>
        <taxon>Flavobacteriaceae</taxon>
        <taxon>Paenimyroides</taxon>
    </lineage>
</organism>
<dbReference type="RefSeq" id="WP_150010615.1">
    <property type="nucleotide sequence ID" value="NZ_VWSG01000002.1"/>
</dbReference>
<protein>
    <submittedName>
        <fullName evidence="1">Uncharacterized protein</fullName>
    </submittedName>
</protein>
<dbReference type="Proteomes" id="UP000325141">
    <property type="component" value="Unassembled WGS sequence"/>
</dbReference>
<name>A0A5M6CXC4_9FLAO</name>
<reference evidence="1 2" key="1">
    <citation type="submission" date="2019-09" db="EMBL/GenBank/DDBJ databases">
        <title>Genome sequence and assembly of Flavobacterium sp.</title>
        <authorList>
            <person name="Chhetri G."/>
        </authorList>
    </citation>
    <scope>NUCLEOTIDE SEQUENCE [LARGE SCALE GENOMIC DNA]</scope>
    <source>
        <strain evidence="1 2">SNL9</strain>
    </source>
</reference>
<dbReference type="EMBL" id="VWSG01000002">
    <property type="protein sequence ID" value="KAA5537899.1"/>
    <property type="molecule type" value="Genomic_DNA"/>
</dbReference>
<gene>
    <name evidence="1" type="ORF">F0460_04345</name>
</gene>
<evidence type="ECO:0000313" key="1">
    <source>
        <dbReference type="EMBL" id="KAA5537899.1"/>
    </source>
</evidence>
<sequence>MSENYIQYLGGYSKENIDFSDIEKAILEIQETDDEHSVFWVSVITDDENVIETDKFLNLAIVFDGNEISYEAKDWSEVKEFYKLLLEENFEAIKQKIK</sequence>
<proteinExistence type="predicted"/>
<accession>A0A5M6CXC4</accession>
<dbReference type="AlphaFoldDB" id="A0A5M6CXC4"/>
<evidence type="ECO:0000313" key="2">
    <source>
        <dbReference type="Proteomes" id="UP000325141"/>
    </source>
</evidence>